<sequence length="178" mass="19792">MIRAVLSRLRRFRSDEAGSATVEFAIYATLLFVVLAVGVEFAYMNLRHAMLERALDLVVRDIRLGTGNAPSYETVRGKICKETAIAEDCDGNLRLEMMQVDPRAFVGLPADADCANIEEDPRPVRHFQPGLDNDLMLIRACLKFQPMFPTTGFGGQLHKDAEGYAQLVATSAFVQEPR</sequence>
<evidence type="ECO:0000259" key="2">
    <source>
        <dbReference type="Pfam" id="PF07811"/>
    </source>
</evidence>
<dbReference type="eggNOG" id="COG4961">
    <property type="taxonomic scope" value="Bacteria"/>
</dbReference>
<keyword evidence="1" id="KW-1133">Transmembrane helix</keyword>
<dbReference type="HOGENOM" id="CLU_111553_1_0_5"/>
<dbReference type="InterPro" id="IPR012495">
    <property type="entry name" value="TadE-like_dom"/>
</dbReference>
<evidence type="ECO:0000256" key="1">
    <source>
        <dbReference type="SAM" id="Phobius"/>
    </source>
</evidence>
<comment type="caution">
    <text evidence="3">The sequence shown here is derived from an EMBL/GenBank/DDBJ whole genome shotgun (WGS) entry which is preliminary data.</text>
</comment>
<dbReference type="OrthoDB" id="7907064at2"/>
<reference evidence="4" key="1">
    <citation type="journal article" date="2014" name="Stand. Genomic Sci.">
        <title>Genome sequence of the exopolysaccharide-producing Salipiger mucosus type strain (DSM 16094(T)), a moderately halophilic member of the Roseobacter clade.</title>
        <authorList>
            <person name="Riedel T."/>
            <person name="Spring S."/>
            <person name="Fiebig A."/>
            <person name="Petersen J."/>
            <person name="Kyrpides N.C."/>
            <person name="Goker M."/>
            <person name="Klenk H.P."/>
        </authorList>
    </citation>
    <scope>NUCLEOTIDE SEQUENCE [LARGE SCALE GENOMIC DNA]</scope>
    <source>
        <strain evidence="4">DSM 16094</strain>
    </source>
</reference>
<dbReference type="AlphaFoldDB" id="S9R0X7"/>
<organism evidence="3 4">
    <name type="scientific">Salipiger mucosus DSM 16094</name>
    <dbReference type="NCBI Taxonomy" id="1123237"/>
    <lineage>
        <taxon>Bacteria</taxon>
        <taxon>Pseudomonadati</taxon>
        <taxon>Pseudomonadota</taxon>
        <taxon>Alphaproteobacteria</taxon>
        <taxon>Rhodobacterales</taxon>
        <taxon>Roseobacteraceae</taxon>
        <taxon>Salipiger</taxon>
    </lineage>
</organism>
<protein>
    <submittedName>
        <fullName evidence="3">Flp pilus assembly protein TadG</fullName>
    </submittedName>
</protein>
<dbReference type="Proteomes" id="UP000015347">
    <property type="component" value="Unassembled WGS sequence"/>
</dbReference>
<accession>S9R0X7</accession>
<dbReference type="RefSeq" id="WP_020038925.1">
    <property type="nucleotide sequence ID" value="NZ_KE557273.1"/>
</dbReference>
<evidence type="ECO:0000313" key="3">
    <source>
        <dbReference type="EMBL" id="EPX85573.1"/>
    </source>
</evidence>
<keyword evidence="1" id="KW-0472">Membrane</keyword>
<keyword evidence="4" id="KW-1185">Reference proteome</keyword>
<feature type="domain" description="TadE-like" evidence="2">
    <location>
        <begin position="18"/>
        <end position="56"/>
    </location>
</feature>
<keyword evidence="1" id="KW-0812">Transmembrane</keyword>
<dbReference type="STRING" id="1123237.Salmuc_04844"/>
<proteinExistence type="predicted"/>
<feature type="transmembrane region" description="Helical" evidence="1">
    <location>
        <begin position="24"/>
        <end position="43"/>
    </location>
</feature>
<evidence type="ECO:0000313" key="4">
    <source>
        <dbReference type="Proteomes" id="UP000015347"/>
    </source>
</evidence>
<gene>
    <name evidence="3" type="ORF">Salmuc_04844</name>
</gene>
<dbReference type="EMBL" id="APVH01000008">
    <property type="protein sequence ID" value="EPX85573.1"/>
    <property type="molecule type" value="Genomic_DNA"/>
</dbReference>
<dbReference type="Pfam" id="PF07811">
    <property type="entry name" value="TadE"/>
    <property type="match status" value="1"/>
</dbReference>
<name>S9R0X7_9RHOB</name>